<evidence type="ECO:0000256" key="1">
    <source>
        <dbReference type="SAM" id="MobiDB-lite"/>
    </source>
</evidence>
<gene>
    <name evidence="2" type="ORF">GSOID_T00003428001</name>
</gene>
<dbReference type="InParanoid" id="E4X736"/>
<name>E4X736_OIKDI</name>
<sequence>MPGYERLDEETTDDPKKGNTIDDELVIDNSGAQCVPIDSEDPTFTNQLILDDEPAIGIYEPSDRRYLLFCFLGIFGFKSCIAWKSAKSYFAQDINSPGLRFMVTGLSIVLSRFIVMCIHWSEIERFPFELLLPDIFSYPIMYHEIYDHHKMRTIEFFSFVESLCEIALLLQLFGLRRRFTMLAQKGVKVANDFWMDLMLILFCPSCSLAQLMRHMELRKRSEPRLQVQTV</sequence>
<dbReference type="Proteomes" id="UP000001307">
    <property type="component" value="Unassembled WGS sequence"/>
</dbReference>
<accession>E4X736</accession>
<dbReference type="EMBL" id="FN653027">
    <property type="protein sequence ID" value="CBY08057.1"/>
    <property type="molecule type" value="Genomic_DNA"/>
</dbReference>
<feature type="region of interest" description="Disordered" evidence="1">
    <location>
        <begin position="1"/>
        <end position="21"/>
    </location>
</feature>
<organism evidence="2">
    <name type="scientific">Oikopleura dioica</name>
    <name type="common">Tunicate</name>
    <dbReference type="NCBI Taxonomy" id="34765"/>
    <lineage>
        <taxon>Eukaryota</taxon>
        <taxon>Metazoa</taxon>
        <taxon>Chordata</taxon>
        <taxon>Tunicata</taxon>
        <taxon>Appendicularia</taxon>
        <taxon>Copelata</taxon>
        <taxon>Oikopleuridae</taxon>
        <taxon>Oikopleura</taxon>
    </lineage>
</organism>
<dbReference type="AlphaFoldDB" id="E4X736"/>
<evidence type="ECO:0000313" key="3">
    <source>
        <dbReference type="Proteomes" id="UP000001307"/>
    </source>
</evidence>
<keyword evidence="3" id="KW-1185">Reference proteome</keyword>
<reference evidence="2" key="1">
    <citation type="journal article" date="2010" name="Science">
        <title>Plasticity of animal genome architecture unmasked by rapid evolution of a pelagic tunicate.</title>
        <authorList>
            <person name="Denoeud F."/>
            <person name="Henriet S."/>
            <person name="Mungpakdee S."/>
            <person name="Aury J.M."/>
            <person name="Da Silva C."/>
            <person name="Brinkmann H."/>
            <person name="Mikhaleva J."/>
            <person name="Olsen L.C."/>
            <person name="Jubin C."/>
            <person name="Canestro C."/>
            <person name="Bouquet J.M."/>
            <person name="Danks G."/>
            <person name="Poulain J."/>
            <person name="Campsteijn C."/>
            <person name="Adamski M."/>
            <person name="Cross I."/>
            <person name="Yadetie F."/>
            <person name="Muffato M."/>
            <person name="Louis A."/>
            <person name="Butcher S."/>
            <person name="Tsagkogeorga G."/>
            <person name="Konrad A."/>
            <person name="Singh S."/>
            <person name="Jensen M.F."/>
            <person name="Cong E.H."/>
            <person name="Eikeseth-Otteraa H."/>
            <person name="Noel B."/>
            <person name="Anthouard V."/>
            <person name="Porcel B.M."/>
            <person name="Kachouri-Lafond R."/>
            <person name="Nishino A."/>
            <person name="Ugolini M."/>
            <person name="Chourrout P."/>
            <person name="Nishida H."/>
            <person name="Aasland R."/>
            <person name="Huzurbazar S."/>
            <person name="Westhof E."/>
            <person name="Delsuc F."/>
            <person name="Lehrach H."/>
            <person name="Reinhardt R."/>
            <person name="Weissenbach J."/>
            <person name="Roy S.W."/>
            <person name="Artiguenave F."/>
            <person name="Postlethwait J.H."/>
            <person name="Manak J.R."/>
            <person name="Thompson E.M."/>
            <person name="Jaillon O."/>
            <person name="Du Pasquier L."/>
            <person name="Boudinot P."/>
            <person name="Liberles D.A."/>
            <person name="Volff J.N."/>
            <person name="Philippe H."/>
            <person name="Lenhard B."/>
            <person name="Roest Crollius H."/>
            <person name="Wincker P."/>
            <person name="Chourrout D."/>
        </authorList>
    </citation>
    <scope>NUCLEOTIDE SEQUENCE [LARGE SCALE GENOMIC DNA]</scope>
</reference>
<protein>
    <submittedName>
        <fullName evidence="2">Uncharacterized protein</fullName>
    </submittedName>
</protein>
<evidence type="ECO:0000313" key="2">
    <source>
        <dbReference type="EMBL" id="CBY08057.1"/>
    </source>
</evidence>
<proteinExistence type="predicted"/>